<dbReference type="AlphaFoldDB" id="A0A8J8T7L2"/>
<dbReference type="Proteomes" id="UP000785679">
    <property type="component" value="Unassembled WGS sequence"/>
</dbReference>
<evidence type="ECO:0000313" key="1">
    <source>
        <dbReference type="EMBL" id="TNV85442.1"/>
    </source>
</evidence>
<gene>
    <name evidence="1" type="ORF">FGO68_gene5220</name>
</gene>
<evidence type="ECO:0000313" key="2">
    <source>
        <dbReference type="Proteomes" id="UP000785679"/>
    </source>
</evidence>
<dbReference type="EMBL" id="RRYP01001834">
    <property type="protein sequence ID" value="TNV85442.1"/>
    <property type="molecule type" value="Genomic_DNA"/>
</dbReference>
<proteinExistence type="predicted"/>
<name>A0A8J8T7L2_HALGN</name>
<keyword evidence="2" id="KW-1185">Reference proteome</keyword>
<comment type="caution">
    <text evidence="1">The sequence shown here is derived from an EMBL/GenBank/DDBJ whole genome shotgun (WGS) entry which is preliminary data.</text>
</comment>
<organism evidence="1 2">
    <name type="scientific">Halteria grandinella</name>
    <dbReference type="NCBI Taxonomy" id="5974"/>
    <lineage>
        <taxon>Eukaryota</taxon>
        <taxon>Sar</taxon>
        <taxon>Alveolata</taxon>
        <taxon>Ciliophora</taxon>
        <taxon>Intramacronucleata</taxon>
        <taxon>Spirotrichea</taxon>
        <taxon>Stichotrichia</taxon>
        <taxon>Sporadotrichida</taxon>
        <taxon>Halteriidae</taxon>
        <taxon>Halteria</taxon>
    </lineage>
</organism>
<sequence length="70" mass="7551">MIPTTAKRMRPIAVRAASTAMATAIRLYSAIGVRQECTRSVKEWWIWRASSSAISAVKQRKGGGVGGMKG</sequence>
<accession>A0A8J8T7L2</accession>
<reference evidence="1" key="1">
    <citation type="submission" date="2019-06" db="EMBL/GenBank/DDBJ databases">
        <authorList>
            <person name="Zheng W."/>
        </authorList>
    </citation>
    <scope>NUCLEOTIDE SEQUENCE</scope>
    <source>
        <strain evidence="1">QDHG01</strain>
    </source>
</reference>
<protein>
    <submittedName>
        <fullName evidence="1">Uncharacterized protein</fullName>
    </submittedName>
</protein>